<protein>
    <submittedName>
        <fullName evidence="1">Uncharacterized protein</fullName>
    </submittedName>
</protein>
<evidence type="ECO:0000313" key="2">
    <source>
        <dbReference type="EMBL" id="QKS71738.1"/>
    </source>
</evidence>
<accession>A0A859FGB9</accession>
<evidence type="ECO:0000313" key="3">
    <source>
        <dbReference type="Proteomes" id="UP000318138"/>
    </source>
</evidence>
<dbReference type="Proteomes" id="UP000318138">
    <property type="component" value="Chromosome"/>
</dbReference>
<name>A0A859FGB9_9BACI</name>
<dbReference type="EMBL" id="CP041372">
    <property type="protein sequence ID" value="QKS71684.1"/>
    <property type="molecule type" value="Genomic_DNA"/>
</dbReference>
<dbReference type="KEGG" id="psua:FLK61_33940"/>
<dbReference type="KEGG" id="psua:FLK61_34235"/>
<gene>
    <name evidence="1" type="ORF">FLK61_33940</name>
    <name evidence="2" type="ORF">FLK61_34235</name>
</gene>
<keyword evidence="3" id="KW-1185">Reference proteome</keyword>
<organism evidence="1 3">
    <name type="scientific">Paenalkalicoccus suaedae</name>
    <dbReference type="NCBI Taxonomy" id="2592382"/>
    <lineage>
        <taxon>Bacteria</taxon>
        <taxon>Bacillati</taxon>
        <taxon>Bacillota</taxon>
        <taxon>Bacilli</taxon>
        <taxon>Bacillales</taxon>
        <taxon>Bacillaceae</taxon>
        <taxon>Paenalkalicoccus</taxon>
    </lineage>
</organism>
<dbReference type="EMBL" id="CP041372">
    <property type="protein sequence ID" value="QKS71738.1"/>
    <property type="molecule type" value="Genomic_DNA"/>
</dbReference>
<proteinExistence type="predicted"/>
<sequence length="95" mass="10679">MKTGVAITNTAIFDETQIREGNIIEVAVVHNMSGSTMVTSKYLILNVNEKELLVMGIKSKRGDTEFEHSKIKINQLYNHQAVYRLKITSIQTGLI</sequence>
<reference evidence="1" key="2">
    <citation type="submission" date="2020-05" db="EMBL/GenBank/DDBJ databases">
        <title>Bacillus alkalisoli sp. nov. isolated from saline soil.</title>
        <authorList>
            <person name="Sun J.-Q."/>
            <person name="Xu L."/>
        </authorList>
    </citation>
    <scope>NUCLEOTIDE SEQUENCE</scope>
    <source>
        <strain evidence="1 3">M4U3P1</strain>
    </source>
</reference>
<dbReference type="AlphaFoldDB" id="A0A859FGB9"/>
<dbReference type="RefSeq" id="WP_176009716.1">
    <property type="nucleotide sequence ID" value="NZ_CP041372.2"/>
</dbReference>
<reference evidence="3" key="1">
    <citation type="submission" date="2019-07" db="EMBL/GenBank/DDBJ databases">
        <title>Bacillus alkalisoli sp. nov. isolated from saline soil.</title>
        <authorList>
            <person name="Sun J.-Q."/>
            <person name="Xu L."/>
        </authorList>
    </citation>
    <scope>NUCLEOTIDE SEQUENCE [LARGE SCALE GENOMIC DNA]</scope>
    <source>
        <strain evidence="3">M4U3P1</strain>
    </source>
</reference>
<evidence type="ECO:0000313" key="1">
    <source>
        <dbReference type="EMBL" id="QKS71684.1"/>
    </source>
</evidence>